<accession>A0A9D1H111</accession>
<dbReference type="Proteomes" id="UP000886842">
    <property type="component" value="Unassembled WGS sequence"/>
</dbReference>
<dbReference type="Pfam" id="PF12502">
    <property type="entry name" value="DUF3710"/>
    <property type="match status" value="1"/>
</dbReference>
<sequence length="241" mass="26406">MGLRNFLGRDRRRSDEPIDEPEDELDDDASDDGDDEDPTARWEELDEQEWREDGPYDITEVDPDQLDEPDPLRIDLGSLVLTGFPGMELRLQVAGESQTVVSVLMVKDDSALEVAAFSAPRSGGLWTEIRGDIIEATAGAGGTVAHAEGPFGTELRRLLPMTTPEGEQAYQPSRMWMAQGPRWCLRGVLYGQAAVTEGLDGPVEELLDTFRKIIVRRGDQPMAPGELLSIDMPEGIPSAAG</sequence>
<comment type="caution">
    <text evidence="2">The sequence shown here is derived from an EMBL/GenBank/DDBJ whole genome shotgun (WGS) entry which is preliminary data.</text>
</comment>
<evidence type="ECO:0000313" key="3">
    <source>
        <dbReference type="Proteomes" id="UP000886842"/>
    </source>
</evidence>
<dbReference type="InterPro" id="IPR022183">
    <property type="entry name" value="DUF3710"/>
</dbReference>
<evidence type="ECO:0000256" key="1">
    <source>
        <dbReference type="SAM" id="MobiDB-lite"/>
    </source>
</evidence>
<reference evidence="2" key="2">
    <citation type="journal article" date="2021" name="PeerJ">
        <title>Extensive microbial diversity within the chicken gut microbiome revealed by metagenomics and culture.</title>
        <authorList>
            <person name="Gilroy R."/>
            <person name="Ravi A."/>
            <person name="Getino M."/>
            <person name="Pursley I."/>
            <person name="Horton D.L."/>
            <person name="Alikhan N.F."/>
            <person name="Baker D."/>
            <person name="Gharbi K."/>
            <person name="Hall N."/>
            <person name="Watson M."/>
            <person name="Adriaenssens E.M."/>
            <person name="Foster-Nyarko E."/>
            <person name="Jarju S."/>
            <person name="Secka A."/>
            <person name="Antonio M."/>
            <person name="Oren A."/>
            <person name="Chaudhuri R.R."/>
            <person name="La Ragione R."/>
            <person name="Hildebrand F."/>
            <person name="Pallen M.J."/>
        </authorList>
    </citation>
    <scope>NUCLEOTIDE SEQUENCE</scope>
    <source>
        <strain evidence="2">ChiGjej1B1-24693</strain>
    </source>
</reference>
<feature type="compositionally biased region" description="Acidic residues" evidence="1">
    <location>
        <begin position="17"/>
        <end position="37"/>
    </location>
</feature>
<reference evidence="2" key="1">
    <citation type="submission" date="2020-10" db="EMBL/GenBank/DDBJ databases">
        <authorList>
            <person name="Gilroy R."/>
        </authorList>
    </citation>
    <scope>NUCLEOTIDE SEQUENCE</scope>
    <source>
        <strain evidence="2">ChiGjej1B1-24693</strain>
    </source>
</reference>
<dbReference type="EMBL" id="DVLP01000324">
    <property type="protein sequence ID" value="HIT76120.1"/>
    <property type="molecule type" value="Genomic_DNA"/>
</dbReference>
<feature type="compositionally biased region" description="Acidic residues" evidence="1">
    <location>
        <begin position="59"/>
        <end position="69"/>
    </location>
</feature>
<organism evidence="2 3">
    <name type="scientific">Candidatus Avipropionibacterium avicola</name>
    <dbReference type="NCBI Taxonomy" id="2840701"/>
    <lineage>
        <taxon>Bacteria</taxon>
        <taxon>Bacillati</taxon>
        <taxon>Actinomycetota</taxon>
        <taxon>Actinomycetes</taxon>
        <taxon>Propionibacteriales</taxon>
        <taxon>Propionibacteriaceae</taxon>
        <taxon>Propionibacteriaceae incertae sedis</taxon>
        <taxon>Candidatus Avipropionibacterium</taxon>
    </lineage>
</organism>
<evidence type="ECO:0000313" key="2">
    <source>
        <dbReference type="EMBL" id="HIT76120.1"/>
    </source>
</evidence>
<feature type="compositionally biased region" description="Basic and acidic residues" evidence="1">
    <location>
        <begin position="7"/>
        <end position="16"/>
    </location>
</feature>
<name>A0A9D1H111_9ACTN</name>
<protein>
    <submittedName>
        <fullName evidence="2">DUF3710 domain-containing protein</fullName>
    </submittedName>
</protein>
<dbReference type="AlphaFoldDB" id="A0A9D1H111"/>
<feature type="region of interest" description="Disordered" evidence="1">
    <location>
        <begin position="1"/>
        <end position="69"/>
    </location>
</feature>
<proteinExistence type="predicted"/>
<gene>
    <name evidence="2" type="ORF">IAA98_11075</name>
</gene>